<reference evidence="2 3" key="1">
    <citation type="submission" date="2018-04" db="EMBL/GenBank/DDBJ databases">
        <title>The genome of golden apple snail Pomacea canaliculata provides insight into stress tolerance and invasive adaptation.</title>
        <authorList>
            <person name="Liu C."/>
            <person name="Liu B."/>
            <person name="Ren Y."/>
            <person name="Zhang Y."/>
            <person name="Wang H."/>
            <person name="Li S."/>
            <person name="Jiang F."/>
            <person name="Yin L."/>
            <person name="Zhang G."/>
            <person name="Qian W."/>
            <person name="Fan W."/>
        </authorList>
    </citation>
    <scope>NUCLEOTIDE SEQUENCE [LARGE SCALE GENOMIC DNA]</scope>
    <source>
        <strain evidence="2">SZHN2017</strain>
        <tissue evidence="2">Muscle</tissue>
    </source>
</reference>
<comment type="caution">
    <text evidence="2">The sequence shown here is derived from an EMBL/GenBank/DDBJ whole genome shotgun (WGS) entry which is preliminary data.</text>
</comment>
<gene>
    <name evidence="2" type="ORF">C0Q70_20601</name>
</gene>
<dbReference type="AlphaFoldDB" id="A0A2T7NG00"/>
<evidence type="ECO:0000313" key="2">
    <source>
        <dbReference type="EMBL" id="PVD20107.1"/>
    </source>
</evidence>
<sequence length="135" mass="15145">MAVTWDLRWLAVAGRHPVSTTARTSTQTSGEAPAATDCRRRSQRKRLPPTAARCQSLALPDNTGRRSYVAREESACRSVELLPSGVWCLRLGIASTRPLYIWPHCVSSHTPMRHFSGLYSTSTSKRNNDFTRTVW</sequence>
<organism evidence="2 3">
    <name type="scientific">Pomacea canaliculata</name>
    <name type="common">Golden apple snail</name>
    <dbReference type="NCBI Taxonomy" id="400727"/>
    <lineage>
        <taxon>Eukaryota</taxon>
        <taxon>Metazoa</taxon>
        <taxon>Spiralia</taxon>
        <taxon>Lophotrochozoa</taxon>
        <taxon>Mollusca</taxon>
        <taxon>Gastropoda</taxon>
        <taxon>Caenogastropoda</taxon>
        <taxon>Architaenioglossa</taxon>
        <taxon>Ampullarioidea</taxon>
        <taxon>Ampullariidae</taxon>
        <taxon>Pomacea</taxon>
    </lineage>
</organism>
<feature type="region of interest" description="Disordered" evidence="1">
    <location>
        <begin position="18"/>
        <end position="51"/>
    </location>
</feature>
<dbReference type="EMBL" id="PZQS01000013">
    <property type="protein sequence ID" value="PVD20107.1"/>
    <property type="molecule type" value="Genomic_DNA"/>
</dbReference>
<name>A0A2T7NG00_POMCA</name>
<accession>A0A2T7NG00</accession>
<feature type="compositionally biased region" description="Polar residues" evidence="1">
    <location>
        <begin position="18"/>
        <end position="30"/>
    </location>
</feature>
<protein>
    <submittedName>
        <fullName evidence="2">Uncharacterized protein</fullName>
    </submittedName>
</protein>
<evidence type="ECO:0000313" key="3">
    <source>
        <dbReference type="Proteomes" id="UP000245119"/>
    </source>
</evidence>
<proteinExistence type="predicted"/>
<keyword evidence="3" id="KW-1185">Reference proteome</keyword>
<dbReference type="Proteomes" id="UP000245119">
    <property type="component" value="Linkage Group LG13"/>
</dbReference>
<evidence type="ECO:0000256" key="1">
    <source>
        <dbReference type="SAM" id="MobiDB-lite"/>
    </source>
</evidence>